<proteinExistence type="predicted"/>
<evidence type="ECO:0000313" key="3">
    <source>
        <dbReference type="Proteomes" id="UP000324800"/>
    </source>
</evidence>
<evidence type="ECO:0000313" key="2">
    <source>
        <dbReference type="EMBL" id="KAA6365645.1"/>
    </source>
</evidence>
<dbReference type="EMBL" id="SNRW01020248">
    <property type="protein sequence ID" value="KAA6365645.1"/>
    <property type="molecule type" value="Genomic_DNA"/>
</dbReference>
<organism evidence="2 3">
    <name type="scientific">Streblomastix strix</name>
    <dbReference type="NCBI Taxonomy" id="222440"/>
    <lineage>
        <taxon>Eukaryota</taxon>
        <taxon>Metamonada</taxon>
        <taxon>Preaxostyla</taxon>
        <taxon>Oxymonadida</taxon>
        <taxon>Streblomastigidae</taxon>
        <taxon>Streblomastix</taxon>
    </lineage>
</organism>
<dbReference type="Proteomes" id="UP000324800">
    <property type="component" value="Unassembled WGS sequence"/>
</dbReference>
<name>A0A5J4U7D9_9EUKA</name>
<protein>
    <submittedName>
        <fullName evidence="2">Uncharacterized protein</fullName>
    </submittedName>
</protein>
<evidence type="ECO:0000256" key="1">
    <source>
        <dbReference type="SAM" id="MobiDB-lite"/>
    </source>
</evidence>
<feature type="compositionally biased region" description="Acidic residues" evidence="1">
    <location>
        <begin position="14"/>
        <end position="24"/>
    </location>
</feature>
<comment type="caution">
    <text evidence="2">The sequence shown here is derived from an EMBL/GenBank/DDBJ whole genome shotgun (WGS) entry which is preliminary data.</text>
</comment>
<feature type="compositionally biased region" description="Polar residues" evidence="1">
    <location>
        <begin position="1"/>
        <end position="13"/>
    </location>
</feature>
<dbReference type="AlphaFoldDB" id="A0A5J4U7D9"/>
<feature type="region of interest" description="Disordered" evidence="1">
    <location>
        <begin position="1"/>
        <end position="43"/>
    </location>
</feature>
<gene>
    <name evidence="2" type="ORF">EZS28_038825</name>
</gene>
<feature type="non-terminal residue" evidence="2">
    <location>
        <position position="1"/>
    </location>
</feature>
<accession>A0A5J4U7D9</accession>
<reference evidence="2 3" key="1">
    <citation type="submission" date="2019-03" db="EMBL/GenBank/DDBJ databases">
        <title>Single cell metagenomics reveals metabolic interactions within the superorganism composed of flagellate Streblomastix strix and complex community of Bacteroidetes bacteria on its surface.</title>
        <authorList>
            <person name="Treitli S.C."/>
            <person name="Kolisko M."/>
            <person name="Husnik F."/>
            <person name="Keeling P."/>
            <person name="Hampl V."/>
        </authorList>
    </citation>
    <scope>NUCLEOTIDE SEQUENCE [LARGE SCALE GENOMIC DNA]</scope>
    <source>
        <strain evidence="2">ST1C</strain>
    </source>
</reference>
<sequence length="43" mass="5031">PKKQKQGFNSENQIEIEPDSETDQQDQLNWVRRKGGKKGGQRF</sequence>
<feature type="compositionally biased region" description="Basic residues" evidence="1">
    <location>
        <begin position="31"/>
        <end position="43"/>
    </location>
</feature>